<evidence type="ECO:0000256" key="1">
    <source>
        <dbReference type="ARBA" id="ARBA00007074"/>
    </source>
</evidence>
<dbReference type="EMBL" id="LAZR01040302">
    <property type="protein sequence ID" value="KKL14826.1"/>
    <property type="molecule type" value="Genomic_DNA"/>
</dbReference>
<reference evidence="6" key="1">
    <citation type="journal article" date="2015" name="Nature">
        <title>Complex archaea that bridge the gap between prokaryotes and eukaryotes.</title>
        <authorList>
            <person name="Spang A."/>
            <person name="Saw J.H."/>
            <person name="Jorgensen S.L."/>
            <person name="Zaremba-Niedzwiedzka K."/>
            <person name="Martijn J."/>
            <person name="Lind A.E."/>
            <person name="van Eijk R."/>
            <person name="Schleper C."/>
            <person name="Guy L."/>
            <person name="Ettema T.J."/>
        </authorList>
    </citation>
    <scope>NUCLEOTIDE SEQUENCE</scope>
</reference>
<feature type="domain" description="NlpC/P60" evidence="5">
    <location>
        <begin position="38"/>
        <end position="168"/>
    </location>
</feature>
<comment type="similarity">
    <text evidence="1">Belongs to the peptidase C40 family.</text>
</comment>
<dbReference type="GO" id="GO:0008234">
    <property type="term" value="F:cysteine-type peptidase activity"/>
    <property type="evidence" value="ECO:0007669"/>
    <property type="project" value="UniProtKB-KW"/>
</dbReference>
<evidence type="ECO:0000256" key="4">
    <source>
        <dbReference type="ARBA" id="ARBA00022807"/>
    </source>
</evidence>
<dbReference type="AlphaFoldDB" id="A0A0F9DAQ1"/>
<proteinExistence type="inferred from homology"/>
<accession>A0A0F9DAQ1</accession>
<keyword evidence="4" id="KW-0788">Thiol protease</keyword>
<organism evidence="6">
    <name type="scientific">marine sediment metagenome</name>
    <dbReference type="NCBI Taxonomy" id="412755"/>
    <lineage>
        <taxon>unclassified sequences</taxon>
        <taxon>metagenomes</taxon>
        <taxon>ecological metagenomes</taxon>
    </lineage>
</organism>
<keyword evidence="2" id="KW-0645">Protease</keyword>
<protein>
    <recommendedName>
        <fullName evidence="5">NlpC/P60 domain-containing protein</fullName>
    </recommendedName>
</protein>
<evidence type="ECO:0000256" key="3">
    <source>
        <dbReference type="ARBA" id="ARBA00022801"/>
    </source>
</evidence>
<evidence type="ECO:0000259" key="5">
    <source>
        <dbReference type="PROSITE" id="PS51935"/>
    </source>
</evidence>
<dbReference type="Pfam" id="PF00877">
    <property type="entry name" value="NLPC_P60"/>
    <property type="match status" value="1"/>
</dbReference>
<evidence type="ECO:0000256" key="2">
    <source>
        <dbReference type="ARBA" id="ARBA00022670"/>
    </source>
</evidence>
<dbReference type="GO" id="GO:0006508">
    <property type="term" value="P:proteolysis"/>
    <property type="evidence" value="ECO:0007669"/>
    <property type="project" value="UniProtKB-KW"/>
</dbReference>
<dbReference type="SUPFAM" id="SSF54001">
    <property type="entry name" value="Cysteine proteinases"/>
    <property type="match status" value="1"/>
</dbReference>
<dbReference type="PROSITE" id="PS51935">
    <property type="entry name" value="NLPC_P60"/>
    <property type="match status" value="1"/>
</dbReference>
<dbReference type="InterPro" id="IPR000064">
    <property type="entry name" value="NLP_P60_dom"/>
</dbReference>
<name>A0A0F9DAQ1_9ZZZZ</name>
<dbReference type="Gene3D" id="3.90.1720.10">
    <property type="entry name" value="endopeptidase domain like (from Nostoc punctiforme)"/>
    <property type="match status" value="1"/>
</dbReference>
<comment type="caution">
    <text evidence="6">The sequence shown here is derived from an EMBL/GenBank/DDBJ whole genome shotgun (WGS) entry which is preliminary data.</text>
</comment>
<sequence>MQKKEIIVHILEEMRSMCQLVEAHIDETEKVVNGSREEKNRDIVMRRAWTLLNTYYSWGGDDPSGIDCSGLMCELLQSVGIIGRKEDLTAQMLYNRFKSKKVDSPYRGCLVFWHSGTDLQRIIHVEICIDEDCAIGASGGGSRTLTKEQAIKDNAFVKIRTWRSRSRVYGFVDPFLR</sequence>
<keyword evidence="3" id="KW-0378">Hydrolase</keyword>
<gene>
    <name evidence="6" type="ORF">LCGC14_2511750</name>
</gene>
<evidence type="ECO:0000313" key="6">
    <source>
        <dbReference type="EMBL" id="KKL14826.1"/>
    </source>
</evidence>
<dbReference type="InterPro" id="IPR038765">
    <property type="entry name" value="Papain-like_cys_pep_sf"/>
</dbReference>